<accession>A0A1G6E4M3</accession>
<dbReference type="NCBIfam" id="TIGR02532">
    <property type="entry name" value="IV_pilin_GFxxxE"/>
    <property type="match status" value="1"/>
</dbReference>
<dbReference type="STRING" id="617002.SAMN05660653_02619"/>
<dbReference type="Pfam" id="PF07963">
    <property type="entry name" value="N_methyl"/>
    <property type="match status" value="1"/>
</dbReference>
<gene>
    <name evidence="2" type="ORF">SAMN05660653_02619</name>
</gene>
<evidence type="ECO:0000256" key="1">
    <source>
        <dbReference type="SAM" id="Phobius"/>
    </source>
</evidence>
<dbReference type="InterPro" id="IPR045584">
    <property type="entry name" value="Pilin-like"/>
</dbReference>
<dbReference type="PANTHER" id="PTHR30093">
    <property type="entry name" value="GENERAL SECRETION PATHWAY PROTEIN G"/>
    <property type="match status" value="1"/>
</dbReference>
<proteinExistence type="predicted"/>
<dbReference type="AlphaFoldDB" id="A0A1G6E4M3"/>
<sequence>MSMTMPRKGEQGFTLIELLIVVAIIGILAAIAIPQFGKYKARSAATAGQATVKQCMNMLGAAYAAADTMDAATSTPKVAPELDTTLVPAEALEYELACYIDDDPTDPDYVFVTNHGRVVYGGGTYEVSKVTITCSGLSNPQSTFTCVPGAAAPAEGS</sequence>
<protein>
    <submittedName>
        <fullName evidence="2">Prepilin-type N-terminal cleavage/methylation domain-containing protein</fullName>
    </submittedName>
</protein>
<dbReference type="Gene3D" id="3.30.700.10">
    <property type="entry name" value="Glycoprotein, Type 4 Pilin"/>
    <property type="match status" value="1"/>
</dbReference>
<name>A0A1G6E4M3_9BACT</name>
<evidence type="ECO:0000313" key="3">
    <source>
        <dbReference type="Proteomes" id="UP000198771"/>
    </source>
</evidence>
<organism evidence="2 3">
    <name type="scientific">Desulfonatronum thiosulfatophilum</name>
    <dbReference type="NCBI Taxonomy" id="617002"/>
    <lineage>
        <taxon>Bacteria</taxon>
        <taxon>Pseudomonadati</taxon>
        <taxon>Thermodesulfobacteriota</taxon>
        <taxon>Desulfovibrionia</taxon>
        <taxon>Desulfovibrionales</taxon>
        <taxon>Desulfonatronaceae</taxon>
        <taxon>Desulfonatronum</taxon>
    </lineage>
</organism>
<keyword evidence="3" id="KW-1185">Reference proteome</keyword>
<dbReference type="EMBL" id="FMXO01000015">
    <property type="protein sequence ID" value="SDB52399.1"/>
    <property type="molecule type" value="Genomic_DNA"/>
</dbReference>
<evidence type="ECO:0000313" key="2">
    <source>
        <dbReference type="EMBL" id="SDB52399.1"/>
    </source>
</evidence>
<keyword evidence="1" id="KW-0812">Transmembrane</keyword>
<dbReference type="RefSeq" id="WP_279615066.1">
    <property type="nucleotide sequence ID" value="NZ_FMXO01000015.1"/>
</dbReference>
<dbReference type="SUPFAM" id="SSF54523">
    <property type="entry name" value="Pili subunits"/>
    <property type="match status" value="1"/>
</dbReference>
<dbReference type="PROSITE" id="PS00409">
    <property type="entry name" value="PROKAR_NTER_METHYL"/>
    <property type="match status" value="1"/>
</dbReference>
<dbReference type="Proteomes" id="UP000198771">
    <property type="component" value="Unassembled WGS sequence"/>
</dbReference>
<keyword evidence="1" id="KW-1133">Transmembrane helix</keyword>
<reference evidence="2 3" key="1">
    <citation type="submission" date="2016-10" db="EMBL/GenBank/DDBJ databases">
        <authorList>
            <person name="de Groot N.N."/>
        </authorList>
    </citation>
    <scope>NUCLEOTIDE SEQUENCE [LARGE SCALE GENOMIC DNA]</scope>
    <source>
        <strain evidence="2 3">ASO4-2</strain>
    </source>
</reference>
<keyword evidence="1" id="KW-0472">Membrane</keyword>
<feature type="transmembrane region" description="Helical" evidence="1">
    <location>
        <begin position="12"/>
        <end position="33"/>
    </location>
</feature>
<dbReference type="InterPro" id="IPR012902">
    <property type="entry name" value="N_methyl_site"/>
</dbReference>